<dbReference type="SUPFAM" id="SSF54292">
    <property type="entry name" value="2Fe-2S ferredoxin-like"/>
    <property type="match status" value="1"/>
</dbReference>
<dbReference type="PROSITE" id="PS00490">
    <property type="entry name" value="MOLYBDOPTERIN_PROK_2"/>
    <property type="match status" value="1"/>
</dbReference>
<dbReference type="PANTHER" id="PTHR43105">
    <property type="entry name" value="RESPIRATORY NITRATE REDUCTASE"/>
    <property type="match status" value="1"/>
</dbReference>
<dbReference type="InterPro" id="IPR006963">
    <property type="entry name" value="Mopterin_OxRdtase_4Fe-4S_dom"/>
</dbReference>
<evidence type="ECO:0000256" key="5">
    <source>
        <dbReference type="ARBA" id="ARBA00022719"/>
    </source>
</evidence>
<evidence type="ECO:0000256" key="4">
    <source>
        <dbReference type="ARBA" id="ARBA00022714"/>
    </source>
</evidence>
<dbReference type="InterPro" id="IPR054351">
    <property type="entry name" value="NADH_UbQ_OxRdtase_ferredoxin"/>
</dbReference>
<dbReference type="InterPro" id="IPR000283">
    <property type="entry name" value="NADH_UbQ_OxRdtase_75kDa_su_CS"/>
</dbReference>
<dbReference type="Pfam" id="PF22117">
    <property type="entry name" value="Fer4_Nqo3"/>
    <property type="match status" value="1"/>
</dbReference>
<dbReference type="PROSITE" id="PS00198">
    <property type="entry name" value="4FE4S_FER_1"/>
    <property type="match status" value="1"/>
</dbReference>
<dbReference type="Gene3D" id="2.40.40.20">
    <property type="match status" value="1"/>
</dbReference>
<evidence type="ECO:0000259" key="12">
    <source>
        <dbReference type="PROSITE" id="PS51085"/>
    </source>
</evidence>
<evidence type="ECO:0000313" key="16">
    <source>
        <dbReference type="Proteomes" id="UP000603227"/>
    </source>
</evidence>
<evidence type="ECO:0000259" key="14">
    <source>
        <dbReference type="PROSITE" id="PS51669"/>
    </source>
</evidence>
<dbReference type="InterPro" id="IPR017896">
    <property type="entry name" value="4Fe4S_Fe-S-bd"/>
</dbReference>
<sequence>MTGIEVDGVGVTVPEGSSLLSAVRAAGAELPTLCSDDRLSPAGSCRTCLVRADGQIVAACVTPAASGVHVETAAEDLRQLRRDAVELIASALPPRALSEDNPSELAHACRSMSIGPETAQGAGGRGVDDSHPYVHLDRDLCIACGRCVRMCAEVQGTFALTLTGRGADTVIAPGTGGPWAESDCVACGGCVDTCPTGAITQPGPGRGLTSAYRPAATRTTCGYCGVGCSLDVVTAGGEVTAVLPARDGPVNQGHACVKGRFAHGYLTSRERLTRPLRRQGGRLEPVSWEEALGHVARGLRAAVADGGADAVAAISSARATNEENYLVQKFMRVVIGTNNVDNCSRLCHSPSAAGLTASFGLSGGTDSFDDVERSDCLLVVGANPVEAHPVVGARLLRCVLRGAKLVVADPRAVGLALHADVHLRPRPGTNVALFHGLAHVLLAEGLADEEFLRERATGLPELTELLDQYPPHRVAEITGVPAEDLVSAARLYGRARQPAIVYGLGVTEHVHGTDGVRSLANLAILRGTVGTDRGYGVNPLRGQNNVQGASDMGALPDLLPGYGKVTDPAARSRAEAIWGVPVPGRPGLRIPDMFAAARTGHLRALWVIGEDVCATDPDSNQVAAALDACPLVVCSELFLSETARHADIVLPVTSWLEKDGTFVNFDRRFQRVRPAVPPPGEARSDFDVVRAVATAMGLDIGCPTPADALAECGQVAPVFAGLSHDRLDREGAVPWPCPVTDRPGEAKLYEERFATPDGRAHLTAAPYLPPGEQPDDDYPLVLVTGRRWAHYNSGSMTRRGGNLALDPVDFLDLHPDDASRYGVRDGAQLTVESRHGRARLVARVSEQTAPGQVFCSFHFPASGVNRLTSDQADTVTSCPEYKVTAVRLGAP</sequence>
<dbReference type="InterPro" id="IPR036010">
    <property type="entry name" value="2Fe-2S_ferredoxin-like_sf"/>
</dbReference>
<dbReference type="GO" id="GO:0008863">
    <property type="term" value="F:formate dehydrogenase (NAD+) activity"/>
    <property type="evidence" value="ECO:0007669"/>
    <property type="project" value="InterPro"/>
</dbReference>
<dbReference type="SUPFAM" id="SSF54862">
    <property type="entry name" value="4Fe-4S ferredoxins"/>
    <property type="match status" value="1"/>
</dbReference>
<dbReference type="FunFam" id="3.30.70.20:FF:000035">
    <property type="entry name" value="Iron hydrogenase 1"/>
    <property type="match status" value="1"/>
</dbReference>
<dbReference type="GO" id="GO:0016020">
    <property type="term" value="C:membrane"/>
    <property type="evidence" value="ECO:0007669"/>
    <property type="project" value="InterPro"/>
</dbReference>
<reference evidence="15" key="2">
    <citation type="submission" date="2020-09" db="EMBL/GenBank/DDBJ databases">
        <authorList>
            <person name="Sun Q."/>
            <person name="Zhou Y."/>
        </authorList>
    </citation>
    <scope>NUCLEOTIDE SEQUENCE</scope>
    <source>
        <strain evidence="15">CGMCC 4.7403</strain>
    </source>
</reference>
<keyword evidence="5" id="KW-0874">Quinone</keyword>
<keyword evidence="8" id="KW-0408">Iron</keyword>
<keyword evidence="3" id="KW-0004">4Fe-4S</keyword>
<feature type="domain" description="4Fe-4S Mo/W bis-MGD-type" evidence="14">
    <location>
        <begin position="214"/>
        <end position="270"/>
    </location>
</feature>
<dbReference type="GO" id="GO:0046872">
    <property type="term" value="F:metal ion binding"/>
    <property type="evidence" value="ECO:0007669"/>
    <property type="project" value="UniProtKB-KW"/>
</dbReference>
<evidence type="ECO:0000313" key="15">
    <source>
        <dbReference type="EMBL" id="GHE49225.1"/>
    </source>
</evidence>
<dbReference type="SMART" id="SM00926">
    <property type="entry name" value="Molybdop_Fe4S4"/>
    <property type="match status" value="1"/>
</dbReference>
<dbReference type="GO" id="GO:0042773">
    <property type="term" value="P:ATP synthesis coupled electron transport"/>
    <property type="evidence" value="ECO:0007669"/>
    <property type="project" value="InterPro"/>
</dbReference>
<dbReference type="Pfam" id="PF04879">
    <property type="entry name" value="Molybdop_Fe4S4"/>
    <property type="match status" value="1"/>
</dbReference>
<comment type="similarity">
    <text evidence="2">In the C-terminal section; belongs to the prokaryotic molybdopterin-containing oxidoreductase family.</text>
</comment>
<evidence type="ECO:0000256" key="10">
    <source>
        <dbReference type="ARBA" id="ARBA00023075"/>
    </source>
</evidence>
<dbReference type="RefSeq" id="WP_189786503.1">
    <property type="nucleotide sequence ID" value="NZ_BNAT01000033.1"/>
</dbReference>
<dbReference type="PROSITE" id="PS00641">
    <property type="entry name" value="COMPLEX1_75K_1"/>
    <property type="match status" value="1"/>
</dbReference>
<protein>
    <submittedName>
        <fullName evidence="15">Formate dehydrogenase subunit alpha</fullName>
    </submittedName>
</protein>
<feature type="domain" description="2Fe-2S ferredoxin-type" evidence="12">
    <location>
        <begin position="1"/>
        <end position="76"/>
    </location>
</feature>
<dbReference type="PIRSF" id="PIRSF036643">
    <property type="entry name" value="FDH_alpha"/>
    <property type="match status" value="1"/>
</dbReference>
<dbReference type="GO" id="GO:0003954">
    <property type="term" value="F:NADH dehydrogenase activity"/>
    <property type="evidence" value="ECO:0007669"/>
    <property type="project" value="TreeGrafter"/>
</dbReference>
<keyword evidence="4" id="KW-0001">2Fe-2S</keyword>
<dbReference type="InterPro" id="IPR050123">
    <property type="entry name" value="Prok_molybdopt-oxidoreductase"/>
</dbReference>
<dbReference type="AlphaFoldDB" id="A0A918ZEQ9"/>
<dbReference type="Pfam" id="PF00384">
    <property type="entry name" value="Molybdopterin"/>
    <property type="match status" value="1"/>
</dbReference>
<comment type="function">
    <text evidence="1">NDH-1 shuttles electrons from NADH, via FMN and iron-sulfur (Fe-S) centers, to quinones in the respiratory chain. The immediate electron acceptor for the enzyme in this species is believed to be ubiquinone. Couples the redox reaction to proton translocation (for every two electrons transferred, four hydrogen ions are translocated across the cytoplasmic membrane), and thus conserves the redox energy in a proton gradient.</text>
</comment>
<dbReference type="GO" id="GO:0048038">
    <property type="term" value="F:quinone binding"/>
    <property type="evidence" value="ECO:0007669"/>
    <property type="project" value="UniProtKB-KW"/>
</dbReference>
<dbReference type="SUPFAM" id="SSF50692">
    <property type="entry name" value="ADC-like"/>
    <property type="match status" value="1"/>
</dbReference>
<gene>
    <name evidence="15" type="ORF">GCM10017771_70570</name>
</gene>
<evidence type="ECO:0000256" key="7">
    <source>
        <dbReference type="ARBA" id="ARBA00022737"/>
    </source>
</evidence>
<feature type="domain" description="4Fe-4S ferredoxin-type" evidence="13">
    <location>
        <begin position="176"/>
        <end position="204"/>
    </location>
</feature>
<dbReference type="PANTHER" id="PTHR43105:SF10">
    <property type="entry name" value="NADH-QUINONE OXIDOREDUCTASE SUBUNIT G"/>
    <property type="match status" value="1"/>
</dbReference>
<dbReference type="CDD" id="cd00508">
    <property type="entry name" value="MopB_CT_Fdh-Nap-like"/>
    <property type="match status" value="1"/>
</dbReference>
<evidence type="ECO:0000256" key="3">
    <source>
        <dbReference type="ARBA" id="ARBA00022485"/>
    </source>
</evidence>
<keyword evidence="9" id="KW-0411">Iron-sulfur</keyword>
<reference evidence="15" key="1">
    <citation type="journal article" date="2014" name="Int. J. Syst. Evol. Microbiol.">
        <title>Complete genome sequence of Corynebacterium casei LMG S-19264T (=DSM 44701T), isolated from a smear-ripened cheese.</title>
        <authorList>
            <consortium name="US DOE Joint Genome Institute (JGI-PGF)"/>
            <person name="Walter F."/>
            <person name="Albersmeier A."/>
            <person name="Kalinowski J."/>
            <person name="Ruckert C."/>
        </authorList>
    </citation>
    <scope>NUCLEOTIDE SEQUENCE</scope>
    <source>
        <strain evidence="15">CGMCC 4.7403</strain>
    </source>
</reference>
<dbReference type="GO" id="GO:0051539">
    <property type="term" value="F:4 iron, 4 sulfur cluster binding"/>
    <property type="evidence" value="ECO:0007669"/>
    <property type="project" value="UniProtKB-KW"/>
</dbReference>
<feature type="domain" description="4Fe-4S ferredoxin-type" evidence="13">
    <location>
        <begin position="132"/>
        <end position="163"/>
    </location>
</feature>
<dbReference type="Pfam" id="PF01568">
    <property type="entry name" value="Molydop_binding"/>
    <property type="match status" value="1"/>
</dbReference>
<evidence type="ECO:0000256" key="2">
    <source>
        <dbReference type="ARBA" id="ARBA00007023"/>
    </source>
</evidence>
<keyword evidence="6" id="KW-0479">Metal-binding</keyword>
<dbReference type="Proteomes" id="UP000603227">
    <property type="component" value="Unassembled WGS sequence"/>
</dbReference>
<evidence type="ECO:0000256" key="1">
    <source>
        <dbReference type="ARBA" id="ARBA00002378"/>
    </source>
</evidence>
<dbReference type="Gene3D" id="3.40.50.740">
    <property type="match status" value="1"/>
</dbReference>
<dbReference type="InterPro" id="IPR009010">
    <property type="entry name" value="Asp_de-COase-like_dom_sf"/>
</dbReference>
<dbReference type="InterPro" id="IPR041924">
    <property type="entry name" value="Formate_Dh-H_N"/>
</dbReference>
<dbReference type="GO" id="GO:0008137">
    <property type="term" value="F:NADH dehydrogenase (ubiquinone) activity"/>
    <property type="evidence" value="ECO:0007669"/>
    <property type="project" value="InterPro"/>
</dbReference>
<dbReference type="Gene3D" id="3.10.20.740">
    <property type="match status" value="1"/>
</dbReference>
<evidence type="ECO:0000256" key="8">
    <source>
        <dbReference type="ARBA" id="ARBA00023004"/>
    </source>
</evidence>
<dbReference type="CDD" id="cd02753">
    <property type="entry name" value="MopB_Formate-Dh-H"/>
    <property type="match status" value="1"/>
</dbReference>
<comment type="cofactor">
    <cofactor evidence="11">
        <name>[2Fe-2S] cluster</name>
        <dbReference type="ChEBI" id="CHEBI:190135"/>
    </cofactor>
</comment>
<dbReference type="InterPro" id="IPR001041">
    <property type="entry name" value="2Fe-2S_ferredoxin-type"/>
</dbReference>
<dbReference type="Gene3D" id="2.20.25.90">
    <property type="entry name" value="ADC-like domains"/>
    <property type="match status" value="1"/>
</dbReference>
<dbReference type="Gene3D" id="3.40.228.10">
    <property type="entry name" value="Dimethylsulfoxide Reductase, domain 2"/>
    <property type="match status" value="1"/>
</dbReference>
<dbReference type="InterPro" id="IPR006478">
    <property type="entry name" value="Formate_DH_asu"/>
</dbReference>
<accession>A0A918ZEQ9</accession>
<dbReference type="Gene3D" id="3.30.70.20">
    <property type="match status" value="1"/>
</dbReference>
<keyword evidence="16" id="KW-1185">Reference proteome</keyword>
<dbReference type="InterPro" id="IPR006657">
    <property type="entry name" value="MoPterin_dinucl-bd_dom"/>
</dbReference>
<dbReference type="InterPro" id="IPR006655">
    <property type="entry name" value="Mopterin_OxRdtase_prok_CS"/>
</dbReference>
<dbReference type="GO" id="GO:0043546">
    <property type="term" value="F:molybdopterin cofactor binding"/>
    <property type="evidence" value="ECO:0007669"/>
    <property type="project" value="InterPro"/>
</dbReference>
<evidence type="ECO:0000256" key="6">
    <source>
        <dbReference type="ARBA" id="ARBA00022723"/>
    </source>
</evidence>
<dbReference type="NCBIfam" id="TIGR01591">
    <property type="entry name" value="Fdh-alpha"/>
    <property type="match status" value="1"/>
</dbReference>
<name>A0A918ZEQ9_9ACTN</name>
<comment type="caution">
    <text evidence="15">The sequence shown here is derived from an EMBL/GenBank/DDBJ whole genome shotgun (WGS) entry which is preliminary data.</text>
</comment>
<dbReference type="InterPro" id="IPR017900">
    <property type="entry name" value="4Fe4S_Fe_S_CS"/>
</dbReference>
<dbReference type="PROSITE" id="PS51379">
    <property type="entry name" value="4FE4S_FER_2"/>
    <property type="match status" value="2"/>
</dbReference>
<evidence type="ECO:0000256" key="9">
    <source>
        <dbReference type="ARBA" id="ARBA00023014"/>
    </source>
</evidence>
<keyword evidence="10" id="KW-0830">Ubiquinone</keyword>
<dbReference type="PROSITE" id="PS51669">
    <property type="entry name" value="4FE4S_MOW_BIS_MGD"/>
    <property type="match status" value="1"/>
</dbReference>
<keyword evidence="7" id="KW-0677">Repeat</keyword>
<dbReference type="GO" id="GO:0015942">
    <property type="term" value="P:formate metabolic process"/>
    <property type="evidence" value="ECO:0007669"/>
    <property type="project" value="InterPro"/>
</dbReference>
<dbReference type="EMBL" id="BNAT01000033">
    <property type="protein sequence ID" value="GHE49225.1"/>
    <property type="molecule type" value="Genomic_DNA"/>
</dbReference>
<dbReference type="PROSITE" id="PS51085">
    <property type="entry name" value="2FE2S_FER_2"/>
    <property type="match status" value="1"/>
</dbReference>
<dbReference type="Pfam" id="PF13510">
    <property type="entry name" value="Fer2_4"/>
    <property type="match status" value="1"/>
</dbReference>
<proteinExistence type="inferred from homology"/>
<evidence type="ECO:0000259" key="13">
    <source>
        <dbReference type="PROSITE" id="PS51379"/>
    </source>
</evidence>
<dbReference type="SUPFAM" id="SSF53706">
    <property type="entry name" value="Formate dehydrogenase/DMSO reductase, domains 1-3"/>
    <property type="match status" value="1"/>
</dbReference>
<dbReference type="GO" id="GO:0051537">
    <property type="term" value="F:2 iron, 2 sulfur cluster binding"/>
    <property type="evidence" value="ECO:0007669"/>
    <property type="project" value="UniProtKB-KW"/>
</dbReference>
<dbReference type="CDD" id="cd00207">
    <property type="entry name" value="fer2"/>
    <property type="match status" value="1"/>
</dbReference>
<evidence type="ECO:0000256" key="11">
    <source>
        <dbReference type="ARBA" id="ARBA00034078"/>
    </source>
</evidence>
<dbReference type="InterPro" id="IPR006656">
    <property type="entry name" value="Mopterin_OxRdtase"/>
</dbReference>
<organism evidence="15 16">
    <name type="scientific">Streptomyces capitiformicae</name>
    <dbReference type="NCBI Taxonomy" id="2014920"/>
    <lineage>
        <taxon>Bacteria</taxon>
        <taxon>Bacillati</taxon>
        <taxon>Actinomycetota</taxon>
        <taxon>Actinomycetes</taxon>
        <taxon>Kitasatosporales</taxon>
        <taxon>Streptomycetaceae</taxon>
        <taxon>Streptomyces</taxon>
    </lineage>
</organism>